<sequence length="391" mass="43140">MKVLITRLDTTDSNEEEDDDRSWLTDSEDLDPTKFYTSNRTLDTDRASGRIQVGRQKVVKDRPRAEMARCAVCRRLMNPDEPQEAMSSDTNHGTLVSPPQHGSVFELPHACVSEVPCVRSLCRLSSLRQKIFAELQDIAPSAGNGALWSTGMFILMIPLRRRDGSFNKMWPTAAYRLRFGGTTLQVSLSRDFDDAVSGDRIFHGRFCVPARHGISASVCFVSGASGGGSEWGAGRGSADYDGDYEIELGRDKMYCLRDGTLSNDLTCLLPGIELTLAPTLATLGSLHLAYWDEVVGTWTSRAFQAPELSDEKNKEPQTSVPQTSVLQTSVPQTSVPQTSARVLINTRRCICRVYRTDEQTGCEFRLTEDLLISSPGTYIITESSATKCATV</sequence>
<evidence type="ECO:0000256" key="1">
    <source>
        <dbReference type="SAM" id="MobiDB-lite"/>
    </source>
</evidence>
<gene>
    <name evidence="2" type="ORF">GNI_059790</name>
</gene>
<evidence type="ECO:0000313" key="2">
    <source>
        <dbReference type="EMBL" id="EZG69106.1"/>
    </source>
</evidence>
<feature type="compositionally biased region" description="Polar residues" evidence="1">
    <location>
        <begin position="316"/>
        <end position="331"/>
    </location>
</feature>
<feature type="compositionally biased region" description="Acidic residues" evidence="1">
    <location>
        <begin position="12"/>
        <end position="29"/>
    </location>
</feature>
<feature type="region of interest" description="Disordered" evidence="1">
    <location>
        <begin position="306"/>
        <end position="331"/>
    </location>
</feature>
<dbReference type="GeneID" id="22912189"/>
<protein>
    <submittedName>
        <fullName evidence="2">Uncharacterized protein</fullName>
    </submittedName>
</protein>
<dbReference type="EMBL" id="AFNH02000454">
    <property type="protein sequence ID" value="EZG69106.1"/>
    <property type="molecule type" value="Genomic_DNA"/>
</dbReference>
<proteinExistence type="predicted"/>
<reference evidence="2" key="1">
    <citation type="submission" date="2013-12" db="EMBL/GenBank/DDBJ databases">
        <authorList>
            <person name="Omoto C.K."/>
            <person name="Sibley D."/>
            <person name="Venepally P."/>
            <person name="Hadjithomas M."/>
            <person name="Karamycheva S."/>
            <person name="Brunk B."/>
            <person name="Roos D."/>
            <person name="Caler E."/>
            <person name="Lorenzi H."/>
        </authorList>
    </citation>
    <scope>NUCLEOTIDE SEQUENCE</scope>
</reference>
<dbReference type="AlphaFoldDB" id="A0A023B8E9"/>
<feature type="region of interest" description="Disordered" evidence="1">
    <location>
        <begin position="8"/>
        <end position="29"/>
    </location>
</feature>
<organism evidence="2 3">
    <name type="scientific">Gregarina niphandrodes</name>
    <name type="common">Septate eugregarine</name>
    <dbReference type="NCBI Taxonomy" id="110365"/>
    <lineage>
        <taxon>Eukaryota</taxon>
        <taxon>Sar</taxon>
        <taxon>Alveolata</taxon>
        <taxon>Apicomplexa</taxon>
        <taxon>Conoidasida</taxon>
        <taxon>Gregarinasina</taxon>
        <taxon>Eugregarinorida</taxon>
        <taxon>Gregarinidae</taxon>
        <taxon>Gregarina</taxon>
    </lineage>
</organism>
<comment type="caution">
    <text evidence="2">The sequence shown here is derived from an EMBL/GenBank/DDBJ whole genome shotgun (WGS) entry which is preliminary data.</text>
</comment>
<dbReference type="RefSeq" id="XP_011134486.1">
    <property type="nucleotide sequence ID" value="XM_011136184.1"/>
</dbReference>
<dbReference type="VEuPathDB" id="CryptoDB:GNI_059790"/>
<dbReference type="Proteomes" id="UP000019763">
    <property type="component" value="Unassembled WGS sequence"/>
</dbReference>
<accession>A0A023B8E9</accession>
<name>A0A023B8E9_GRENI</name>
<evidence type="ECO:0000313" key="3">
    <source>
        <dbReference type="Proteomes" id="UP000019763"/>
    </source>
</evidence>
<keyword evidence="3" id="KW-1185">Reference proteome</keyword>